<sequence length="222" mass="25481">MDIAQFTKAAQEAQWYVHALTLLSLIKEAVKLKGFALGFAWEKRVIERMLACDEKGLREHLHRCLEGRARRGVEVKRRGYKMDRKQEGVDPDVCCEALMIVLEIALTLQAGDVLVVLVVRVEGDLKMIVEKIEKAVKSGRWLPEGCSIYVIMIGASWKAPEDYEKWRKQFERISVHFVFVDLCPELHPILPHLSSRQSSPRHPLRSVWRRQVNLVGALATEK</sequence>
<reference evidence="1" key="1">
    <citation type="submission" date="2014-11" db="EMBL/GenBank/DDBJ databases">
        <title>Molecular phylogeny of cliff fern family Woodsiaceae with morphological implications.</title>
        <authorList>
            <person name="Shao Y.-Z."/>
            <person name="Wei R."/>
            <person name="Zhang X.-C."/>
        </authorList>
    </citation>
    <scope>NUCLEOTIDE SEQUENCE</scope>
</reference>
<dbReference type="VEuPathDB" id="CryptoDB:Cvel_23784"/>
<accession>A0A0K6S8E7</accession>
<dbReference type="EMBL" id="CDMZ01001653">
    <property type="protein sequence ID" value="CUC09778.1"/>
    <property type="molecule type" value="Genomic_DNA"/>
</dbReference>
<name>A0A0K6S8E7_9ALVE</name>
<evidence type="ECO:0000313" key="1">
    <source>
        <dbReference type="EMBL" id="CUC09778.1"/>
    </source>
</evidence>
<gene>
    <name evidence="1" type="ORF">Cvel_23784.t2</name>
</gene>
<organism evidence="1">
    <name type="scientific">Chromera velia CCMP2878</name>
    <dbReference type="NCBI Taxonomy" id="1169474"/>
    <lineage>
        <taxon>Eukaryota</taxon>
        <taxon>Sar</taxon>
        <taxon>Alveolata</taxon>
        <taxon>Colpodellida</taxon>
        <taxon>Chromeraceae</taxon>
        <taxon>Chromera</taxon>
    </lineage>
</organism>
<protein>
    <submittedName>
        <fullName evidence="1">Uncharacterized protein</fullName>
    </submittedName>
</protein>
<dbReference type="PhylomeDB" id="A0A0K6S8E7"/>
<proteinExistence type="predicted"/>
<dbReference type="AlphaFoldDB" id="A0A0K6S8E7"/>